<reference evidence="5" key="1">
    <citation type="submission" date="2016-11" db="EMBL/GenBank/DDBJ databases">
        <authorList>
            <person name="Varghese N."/>
            <person name="Submissions S."/>
        </authorList>
    </citation>
    <scope>NUCLEOTIDE SEQUENCE [LARGE SCALE GENOMIC DNA]</scope>
    <source>
        <strain evidence="5">DSM 27370</strain>
    </source>
</reference>
<protein>
    <submittedName>
        <fullName evidence="4">Short-chain dehydrogenase</fullName>
    </submittedName>
</protein>
<name>A0A1M5BSF1_9BACT</name>
<dbReference type="PRINTS" id="PR00081">
    <property type="entry name" value="GDHRDH"/>
</dbReference>
<keyword evidence="5" id="KW-1185">Reference proteome</keyword>
<keyword evidence="2" id="KW-0560">Oxidoreductase</keyword>
<gene>
    <name evidence="4" type="ORF">SAMN05444362_106174</name>
</gene>
<evidence type="ECO:0000313" key="4">
    <source>
        <dbReference type="EMBL" id="SHF45330.1"/>
    </source>
</evidence>
<proteinExistence type="inferred from homology"/>
<dbReference type="EMBL" id="FQUC01000006">
    <property type="protein sequence ID" value="SHF45330.1"/>
    <property type="molecule type" value="Genomic_DNA"/>
</dbReference>
<dbReference type="PANTHER" id="PTHR44196:SF1">
    <property type="entry name" value="DEHYDROGENASE_REDUCTASE SDR FAMILY MEMBER 7B"/>
    <property type="match status" value="1"/>
</dbReference>
<dbReference type="PANTHER" id="PTHR44196">
    <property type="entry name" value="DEHYDROGENASE/REDUCTASE SDR FAMILY MEMBER 7B"/>
    <property type="match status" value="1"/>
</dbReference>
<evidence type="ECO:0000256" key="2">
    <source>
        <dbReference type="ARBA" id="ARBA00023002"/>
    </source>
</evidence>
<dbReference type="RefSeq" id="WP_062180062.1">
    <property type="nucleotide sequence ID" value="NZ_BBXL01000009.1"/>
</dbReference>
<accession>A0A1M5BSF1</accession>
<dbReference type="AlphaFoldDB" id="A0A1M5BSF1"/>
<dbReference type="GO" id="GO:0016491">
    <property type="term" value="F:oxidoreductase activity"/>
    <property type="evidence" value="ECO:0007669"/>
    <property type="project" value="UniProtKB-KW"/>
</dbReference>
<dbReference type="Proteomes" id="UP000184480">
    <property type="component" value="Unassembled WGS sequence"/>
</dbReference>
<sequence>MENIKGKTIWITGASSGLGEALAAALARRGAKIILSGRNAEALSRVQVSVGESKVIVMDMEKPDTFEDKTREAISAFGQIDILIHNAGIAQNSPAQKTHPEIERKIMQIDYFAPTELTRCVVPHFMERKSGRIVVISGLLAYVNLPGRSSYSAAKAALVGYFGCLRAELQNYNIGVSVIVPGSLQTDLVNKALSGDGSVTDKKRAIGGFPLIKAADQIVKVIRTGKNQSYIGGKKEFYMWKLSGLYPDFMIKKILKMSSQR</sequence>
<evidence type="ECO:0000256" key="3">
    <source>
        <dbReference type="RuleBase" id="RU000363"/>
    </source>
</evidence>
<comment type="similarity">
    <text evidence="1 3">Belongs to the short-chain dehydrogenases/reductases (SDR) family.</text>
</comment>
<dbReference type="STRING" id="1346286.SAMN05444362_106174"/>
<dbReference type="PRINTS" id="PR00080">
    <property type="entry name" value="SDRFAMILY"/>
</dbReference>
<dbReference type="Pfam" id="PF00106">
    <property type="entry name" value="adh_short"/>
    <property type="match status" value="1"/>
</dbReference>
<evidence type="ECO:0000313" key="5">
    <source>
        <dbReference type="Proteomes" id="UP000184480"/>
    </source>
</evidence>
<dbReference type="GO" id="GO:0016020">
    <property type="term" value="C:membrane"/>
    <property type="evidence" value="ECO:0007669"/>
    <property type="project" value="TreeGrafter"/>
</dbReference>
<dbReference type="OrthoDB" id="9775296at2"/>
<organism evidence="4 5">
    <name type="scientific">Dysgonomonas macrotermitis</name>
    <dbReference type="NCBI Taxonomy" id="1346286"/>
    <lineage>
        <taxon>Bacteria</taxon>
        <taxon>Pseudomonadati</taxon>
        <taxon>Bacteroidota</taxon>
        <taxon>Bacteroidia</taxon>
        <taxon>Bacteroidales</taxon>
        <taxon>Dysgonomonadaceae</taxon>
        <taxon>Dysgonomonas</taxon>
    </lineage>
</organism>
<evidence type="ECO:0000256" key="1">
    <source>
        <dbReference type="ARBA" id="ARBA00006484"/>
    </source>
</evidence>
<dbReference type="InterPro" id="IPR036291">
    <property type="entry name" value="NAD(P)-bd_dom_sf"/>
</dbReference>
<dbReference type="InterPro" id="IPR002347">
    <property type="entry name" value="SDR_fam"/>
</dbReference>
<dbReference type="SUPFAM" id="SSF51735">
    <property type="entry name" value="NAD(P)-binding Rossmann-fold domains"/>
    <property type="match status" value="1"/>
</dbReference>
<dbReference type="Gene3D" id="3.40.50.720">
    <property type="entry name" value="NAD(P)-binding Rossmann-like Domain"/>
    <property type="match status" value="1"/>
</dbReference>